<dbReference type="WBParaSite" id="PSAMB.scaffold1988size26211.g15830.t1">
    <property type="protein sequence ID" value="PSAMB.scaffold1988size26211.g15830.t1"/>
    <property type="gene ID" value="PSAMB.scaffold1988size26211.g15830"/>
</dbReference>
<reference evidence="2" key="1">
    <citation type="submission" date="2022-11" db="UniProtKB">
        <authorList>
            <consortium name="WormBaseParasite"/>
        </authorList>
    </citation>
    <scope>IDENTIFICATION</scope>
</reference>
<accession>A0A914VJK1</accession>
<dbReference type="Proteomes" id="UP000887566">
    <property type="component" value="Unplaced"/>
</dbReference>
<organism evidence="1 2">
    <name type="scientific">Plectus sambesii</name>
    <dbReference type="NCBI Taxonomy" id="2011161"/>
    <lineage>
        <taxon>Eukaryota</taxon>
        <taxon>Metazoa</taxon>
        <taxon>Ecdysozoa</taxon>
        <taxon>Nematoda</taxon>
        <taxon>Chromadorea</taxon>
        <taxon>Plectida</taxon>
        <taxon>Plectina</taxon>
        <taxon>Plectoidea</taxon>
        <taxon>Plectidae</taxon>
        <taxon>Plectus</taxon>
    </lineage>
</organism>
<keyword evidence="1" id="KW-1185">Reference proteome</keyword>
<dbReference type="AlphaFoldDB" id="A0A914VJK1"/>
<protein>
    <submittedName>
        <fullName evidence="2">Uncharacterized protein</fullName>
    </submittedName>
</protein>
<sequence>MVEVYQNHMKKLSNGIENQQNKEMQVRNLTWDGCMQTVKVYLNQTEKLSNGMDGVCLNQMKELSNGTEKPLVKDLQLAKITWE</sequence>
<proteinExistence type="predicted"/>
<evidence type="ECO:0000313" key="1">
    <source>
        <dbReference type="Proteomes" id="UP000887566"/>
    </source>
</evidence>
<name>A0A914VJK1_9BILA</name>
<evidence type="ECO:0000313" key="2">
    <source>
        <dbReference type="WBParaSite" id="PSAMB.scaffold1988size26211.g15830.t1"/>
    </source>
</evidence>